<reference evidence="1" key="1">
    <citation type="journal article" date="2021" name="PeerJ">
        <title>Extensive microbial diversity within the chicken gut microbiome revealed by metagenomics and culture.</title>
        <authorList>
            <person name="Gilroy R."/>
            <person name="Ravi A."/>
            <person name="Getino M."/>
            <person name="Pursley I."/>
            <person name="Horton D.L."/>
            <person name="Alikhan N.F."/>
            <person name="Baker D."/>
            <person name="Gharbi K."/>
            <person name="Hall N."/>
            <person name="Watson M."/>
            <person name="Adriaenssens E.M."/>
            <person name="Foster-Nyarko E."/>
            <person name="Jarju S."/>
            <person name="Secka A."/>
            <person name="Antonio M."/>
            <person name="Oren A."/>
            <person name="Chaudhuri R.R."/>
            <person name="La Ragione R."/>
            <person name="Hildebrand F."/>
            <person name="Pallen M.J."/>
        </authorList>
    </citation>
    <scope>NUCLEOTIDE SEQUENCE</scope>
    <source>
        <strain evidence="1">CHK130-7132</strain>
    </source>
</reference>
<reference evidence="1" key="2">
    <citation type="submission" date="2021-04" db="EMBL/GenBank/DDBJ databases">
        <authorList>
            <person name="Gilroy R."/>
        </authorList>
    </citation>
    <scope>NUCLEOTIDE SEQUENCE</scope>
    <source>
        <strain evidence="1">CHK130-7132</strain>
    </source>
</reference>
<sequence length="165" mass="18057">MATATILTPGVASAETKAESYGVELDKYIESRPGLREIVEEQSQHLDREEIRKTLEALKEISEQAPIDSTTSSRESGDGDAPVIVPMKKVCVKVYGWMVRAVAWDLRIRFGLVQVVSGLASFTIAGLPASLVFGALGLGGSFTVNELFRWIDSRSWPRNVCVTVK</sequence>
<name>A0A9D2Q3Y4_9MICO</name>
<dbReference type="AlphaFoldDB" id="A0A9D2Q3Y4"/>
<evidence type="ECO:0000313" key="2">
    <source>
        <dbReference type="Proteomes" id="UP000823854"/>
    </source>
</evidence>
<protein>
    <submittedName>
        <fullName evidence="1">Uncharacterized protein</fullName>
    </submittedName>
</protein>
<evidence type="ECO:0000313" key="1">
    <source>
        <dbReference type="EMBL" id="HJC71061.1"/>
    </source>
</evidence>
<organism evidence="1 2">
    <name type="scientific">Candidatus Brachybacterium intestinipullorum</name>
    <dbReference type="NCBI Taxonomy" id="2838512"/>
    <lineage>
        <taxon>Bacteria</taxon>
        <taxon>Bacillati</taxon>
        <taxon>Actinomycetota</taxon>
        <taxon>Actinomycetes</taxon>
        <taxon>Micrococcales</taxon>
        <taxon>Dermabacteraceae</taxon>
        <taxon>Brachybacterium</taxon>
    </lineage>
</organism>
<dbReference type="Proteomes" id="UP000823854">
    <property type="component" value="Unassembled WGS sequence"/>
</dbReference>
<dbReference type="EMBL" id="DWWC01000330">
    <property type="protein sequence ID" value="HJC71061.1"/>
    <property type="molecule type" value="Genomic_DNA"/>
</dbReference>
<comment type="caution">
    <text evidence="1">The sequence shown here is derived from an EMBL/GenBank/DDBJ whole genome shotgun (WGS) entry which is preliminary data.</text>
</comment>
<gene>
    <name evidence="1" type="ORF">H9932_15480</name>
</gene>
<proteinExistence type="predicted"/>
<accession>A0A9D2Q3Y4</accession>